<evidence type="ECO:0000313" key="3">
    <source>
        <dbReference type="Proteomes" id="UP000193498"/>
    </source>
</evidence>
<feature type="region of interest" description="Disordered" evidence="1">
    <location>
        <begin position="244"/>
        <end position="333"/>
    </location>
</feature>
<feature type="region of interest" description="Disordered" evidence="1">
    <location>
        <begin position="140"/>
        <end position="215"/>
    </location>
</feature>
<gene>
    <name evidence="2" type="ORF">K493DRAFT_311608</name>
</gene>
<evidence type="ECO:0008006" key="4">
    <source>
        <dbReference type="Google" id="ProtNLM"/>
    </source>
</evidence>
<organism evidence="2 3">
    <name type="scientific">Basidiobolus meristosporus CBS 931.73</name>
    <dbReference type="NCBI Taxonomy" id="1314790"/>
    <lineage>
        <taxon>Eukaryota</taxon>
        <taxon>Fungi</taxon>
        <taxon>Fungi incertae sedis</taxon>
        <taxon>Zoopagomycota</taxon>
        <taxon>Entomophthoromycotina</taxon>
        <taxon>Basidiobolomycetes</taxon>
        <taxon>Basidiobolales</taxon>
        <taxon>Basidiobolaceae</taxon>
        <taxon>Basidiobolus</taxon>
    </lineage>
</organism>
<dbReference type="Proteomes" id="UP000193498">
    <property type="component" value="Unassembled WGS sequence"/>
</dbReference>
<feature type="compositionally biased region" description="Polar residues" evidence="1">
    <location>
        <begin position="258"/>
        <end position="267"/>
    </location>
</feature>
<feature type="region of interest" description="Disordered" evidence="1">
    <location>
        <begin position="1"/>
        <end position="20"/>
    </location>
</feature>
<dbReference type="InterPro" id="IPR003903">
    <property type="entry name" value="UIM_dom"/>
</dbReference>
<feature type="compositionally biased region" description="Basic and acidic residues" evidence="1">
    <location>
        <begin position="9"/>
        <end position="20"/>
    </location>
</feature>
<protein>
    <recommendedName>
        <fullName evidence="4">UBZ4-type domain-containing protein</fullName>
    </recommendedName>
</protein>
<name>A0A1Y1Z108_9FUNG</name>
<accession>A0A1Y1Z108</accession>
<sequence length="390" mass="43254">MRSQSFQSHTEEDLPSDEEKQIELAIALSLQEAENQEKQSLTEDCSVEILDISPRKMYHSDFEHDTDASLDRENEILEFDLTELEELPDKDDIISTPVRPHSKSALNTGTLHRFASKLNVTTPKSSPIDTVHSSILNAPFEGRSQTSSGSSGAQPFKSHNNSNTTRISSTPPNSNTRTHAQSEYSTAFKPSRIFTDGDDNYPEARNSSSPLFSRSSSRMIICSSPEDNSLNDFDLLPPKLAIQSPFKGGSPKAGGHSLYSQRNTASPISPRVTKKMPKIFPDSPQSAKRQLYDDKLSLTPTKRRPESAYHLESAKTRSSIKRSEEVESPSKYDKKSDMISCPICQKEFSKSVVEAHASDCNGPVTLATLRGTIHLQKVRLVVLNQKAKSI</sequence>
<feature type="compositionally biased region" description="Low complexity" evidence="1">
    <location>
        <begin position="205"/>
        <end position="215"/>
    </location>
</feature>
<reference evidence="2 3" key="1">
    <citation type="submission" date="2016-07" db="EMBL/GenBank/DDBJ databases">
        <title>Pervasive Adenine N6-methylation of Active Genes in Fungi.</title>
        <authorList>
            <consortium name="DOE Joint Genome Institute"/>
            <person name="Mondo S.J."/>
            <person name="Dannebaum R.O."/>
            <person name="Kuo R.C."/>
            <person name="Labutti K."/>
            <person name="Haridas S."/>
            <person name="Kuo A."/>
            <person name="Salamov A."/>
            <person name="Ahrendt S.R."/>
            <person name="Lipzen A."/>
            <person name="Sullivan W."/>
            <person name="Andreopoulos W.B."/>
            <person name="Clum A."/>
            <person name="Lindquist E."/>
            <person name="Daum C."/>
            <person name="Ramamoorthy G.K."/>
            <person name="Gryganskyi A."/>
            <person name="Culley D."/>
            <person name="Magnuson J.K."/>
            <person name="James T.Y."/>
            <person name="O'Malley M.A."/>
            <person name="Stajich J.E."/>
            <person name="Spatafora J.W."/>
            <person name="Visel A."/>
            <person name="Grigoriev I.V."/>
        </authorList>
    </citation>
    <scope>NUCLEOTIDE SEQUENCE [LARGE SCALE GENOMIC DNA]</scope>
    <source>
        <strain evidence="2 3">CBS 931.73</strain>
    </source>
</reference>
<dbReference type="EMBL" id="MCFE01000042">
    <property type="protein sequence ID" value="ORY03804.1"/>
    <property type="molecule type" value="Genomic_DNA"/>
</dbReference>
<dbReference type="AlphaFoldDB" id="A0A1Y1Z108"/>
<evidence type="ECO:0000313" key="2">
    <source>
        <dbReference type="EMBL" id="ORY03804.1"/>
    </source>
</evidence>
<comment type="caution">
    <text evidence="2">The sequence shown here is derived from an EMBL/GenBank/DDBJ whole genome shotgun (WGS) entry which is preliminary data.</text>
</comment>
<keyword evidence="3" id="KW-1185">Reference proteome</keyword>
<feature type="compositionally biased region" description="Polar residues" evidence="1">
    <location>
        <begin position="143"/>
        <end position="185"/>
    </location>
</feature>
<evidence type="ECO:0000256" key="1">
    <source>
        <dbReference type="SAM" id="MobiDB-lite"/>
    </source>
</evidence>
<feature type="compositionally biased region" description="Basic and acidic residues" evidence="1">
    <location>
        <begin position="303"/>
        <end position="333"/>
    </location>
</feature>
<proteinExistence type="predicted"/>
<dbReference type="OrthoDB" id="2420260at2759"/>
<dbReference type="PROSITE" id="PS50330">
    <property type="entry name" value="UIM"/>
    <property type="match status" value="1"/>
</dbReference>
<dbReference type="InParanoid" id="A0A1Y1Z108"/>